<dbReference type="RefSeq" id="XP_027617601.1">
    <property type="nucleotide sequence ID" value="XM_027761800.1"/>
</dbReference>
<dbReference type="PANTHER" id="PTHR45856">
    <property type="entry name" value="ALPHA/BETA-HYDROLASES SUPERFAMILY PROTEIN"/>
    <property type="match status" value="1"/>
</dbReference>
<organism evidence="7 8">
    <name type="scientific">Sparassis crispa</name>
    <dbReference type="NCBI Taxonomy" id="139825"/>
    <lineage>
        <taxon>Eukaryota</taxon>
        <taxon>Fungi</taxon>
        <taxon>Dikarya</taxon>
        <taxon>Basidiomycota</taxon>
        <taxon>Agaricomycotina</taxon>
        <taxon>Agaricomycetes</taxon>
        <taxon>Polyporales</taxon>
        <taxon>Sparassidaceae</taxon>
        <taxon>Sparassis</taxon>
    </lineage>
</organism>
<dbReference type="AlphaFoldDB" id="A0A401GWT2"/>
<comment type="catalytic activity">
    <reaction evidence="4">
        <text>a monoacylglycerol + H2O = glycerol + a fatty acid + H(+)</text>
        <dbReference type="Rhea" id="RHEA:15245"/>
        <dbReference type="ChEBI" id="CHEBI:15377"/>
        <dbReference type="ChEBI" id="CHEBI:15378"/>
        <dbReference type="ChEBI" id="CHEBI:17408"/>
        <dbReference type="ChEBI" id="CHEBI:17754"/>
        <dbReference type="ChEBI" id="CHEBI:28868"/>
    </reaction>
</comment>
<comment type="similarity">
    <text evidence="2">Belongs to the AB hydrolase superfamily. Lipase family. Class 3 subfamily.</text>
</comment>
<dbReference type="InParanoid" id="A0A401GWT2"/>
<name>A0A401GWT2_9APHY</name>
<reference evidence="7 8" key="1">
    <citation type="journal article" date="2018" name="Sci. Rep.">
        <title>Genome sequence of the cauliflower mushroom Sparassis crispa (Hanabiratake) and its association with beneficial usage.</title>
        <authorList>
            <person name="Kiyama R."/>
            <person name="Furutani Y."/>
            <person name="Kawaguchi K."/>
            <person name="Nakanishi T."/>
        </authorList>
    </citation>
    <scope>NUCLEOTIDE SEQUENCE [LARGE SCALE GENOMIC DNA]</scope>
</reference>
<evidence type="ECO:0000256" key="5">
    <source>
        <dbReference type="SAM" id="SignalP"/>
    </source>
</evidence>
<sequence>MLVSPLYAVVLAILLPFAAVAAPASGRRGETIPTLAASQIQSYTTYTWYANAAYCAPSKTLAWECGLSCNANPAFQPIAAGGDGSDVQFWFVGYDPALDTVIVSHQGTNPQAILPLLTDADIVLEQLDASLFPGVSSSVRVHSGFAREHSKTATAVLAAVQEAMSTYSVGRVTIVGHSLGAAVALLDAIYLPLHIPDASYTFVGYGLPRVGNQEFADYVDAHPIAVSHVNNRQDVVPILPGEFLGYVHPAGELHILNSGAWAACPGQDNSNTECIVGDVPTVFEGDTAYHDGPYYGITMSSSCSS</sequence>
<keyword evidence="8" id="KW-1185">Reference proteome</keyword>
<dbReference type="CDD" id="cd00519">
    <property type="entry name" value="Lipase_3"/>
    <property type="match status" value="1"/>
</dbReference>
<evidence type="ECO:0000256" key="3">
    <source>
        <dbReference type="ARBA" id="ARBA00047591"/>
    </source>
</evidence>
<dbReference type="PANTHER" id="PTHR45856:SF25">
    <property type="entry name" value="FUNGAL LIPASE-LIKE DOMAIN-CONTAINING PROTEIN"/>
    <property type="match status" value="1"/>
</dbReference>
<dbReference type="InterPro" id="IPR051218">
    <property type="entry name" value="Sec_MonoDiacylglyc_Lipase"/>
</dbReference>
<evidence type="ECO:0000256" key="4">
    <source>
        <dbReference type="ARBA" id="ARBA00048461"/>
    </source>
</evidence>
<keyword evidence="1" id="KW-1015">Disulfide bond</keyword>
<proteinExistence type="inferred from homology"/>
<comment type="catalytic activity">
    <reaction evidence="3">
        <text>a diacylglycerol + H2O = a monoacylglycerol + a fatty acid + H(+)</text>
        <dbReference type="Rhea" id="RHEA:32731"/>
        <dbReference type="ChEBI" id="CHEBI:15377"/>
        <dbReference type="ChEBI" id="CHEBI:15378"/>
        <dbReference type="ChEBI" id="CHEBI:17408"/>
        <dbReference type="ChEBI" id="CHEBI:18035"/>
        <dbReference type="ChEBI" id="CHEBI:28868"/>
    </reaction>
</comment>
<dbReference type="Proteomes" id="UP000287166">
    <property type="component" value="Unassembled WGS sequence"/>
</dbReference>
<comment type="caution">
    <text evidence="7">The sequence shown here is derived from an EMBL/GenBank/DDBJ whole genome shotgun (WGS) entry which is preliminary data.</text>
</comment>
<evidence type="ECO:0000256" key="1">
    <source>
        <dbReference type="ARBA" id="ARBA00023157"/>
    </source>
</evidence>
<protein>
    <submittedName>
        <fullName evidence="7">Lipase</fullName>
    </submittedName>
</protein>
<dbReference type="OrthoDB" id="426718at2759"/>
<accession>A0A401GWT2</accession>
<feature type="chain" id="PRO_5019172316" evidence="5">
    <location>
        <begin position="22"/>
        <end position="305"/>
    </location>
</feature>
<evidence type="ECO:0000259" key="6">
    <source>
        <dbReference type="Pfam" id="PF01764"/>
    </source>
</evidence>
<dbReference type="InterPro" id="IPR029058">
    <property type="entry name" value="AB_hydrolase_fold"/>
</dbReference>
<dbReference type="InterPro" id="IPR002921">
    <property type="entry name" value="Fungal_lipase-type"/>
</dbReference>
<dbReference type="Pfam" id="PF01764">
    <property type="entry name" value="Lipase_3"/>
    <property type="match status" value="1"/>
</dbReference>
<dbReference type="GeneID" id="38783605"/>
<dbReference type="EMBL" id="BFAD01000009">
    <property type="protein sequence ID" value="GBE86688.1"/>
    <property type="molecule type" value="Genomic_DNA"/>
</dbReference>
<dbReference type="SUPFAM" id="SSF53474">
    <property type="entry name" value="alpha/beta-Hydrolases"/>
    <property type="match status" value="1"/>
</dbReference>
<keyword evidence="5" id="KW-0732">Signal</keyword>
<evidence type="ECO:0000313" key="7">
    <source>
        <dbReference type="EMBL" id="GBE86688.1"/>
    </source>
</evidence>
<gene>
    <name evidence="7" type="ORF">SCP_0905680</name>
</gene>
<evidence type="ECO:0000256" key="2">
    <source>
        <dbReference type="ARBA" id="ARBA00043996"/>
    </source>
</evidence>
<feature type="signal peptide" evidence="5">
    <location>
        <begin position="1"/>
        <end position="21"/>
    </location>
</feature>
<dbReference type="STRING" id="139825.A0A401GWT2"/>
<dbReference type="Gene3D" id="3.40.50.1820">
    <property type="entry name" value="alpha/beta hydrolase"/>
    <property type="match status" value="1"/>
</dbReference>
<evidence type="ECO:0000313" key="8">
    <source>
        <dbReference type="Proteomes" id="UP000287166"/>
    </source>
</evidence>
<feature type="domain" description="Fungal lipase-type" evidence="6">
    <location>
        <begin position="103"/>
        <end position="242"/>
    </location>
</feature>
<dbReference type="GO" id="GO:0006629">
    <property type="term" value="P:lipid metabolic process"/>
    <property type="evidence" value="ECO:0007669"/>
    <property type="project" value="InterPro"/>
</dbReference>